<keyword evidence="5" id="KW-1185">Reference proteome</keyword>
<evidence type="ECO:0000313" key="4">
    <source>
        <dbReference type="EMBL" id="KAL3659169.1"/>
    </source>
</evidence>
<comment type="caution">
    <text evidence="4">The sequence shown here is derived from an EMBL/GenBank/DDBJ whole genome shotgun (WGS) entry which is preliminary data.</text>
</comment>
<protein>
    <recommendedName>
        <fullName evidence="2">Proteasome assembly chaperone 1</fullName>
    </recommendedName>
</protein>
<reference evidence="4 5" key="1">
    <citation type="submission" date="2024-09" db="EMBL/GenBank/DDBJ databases">
        <title>Genome sequencing and assembly of Phytophthora oleae, isolate VK10A, causative agent of rot of olive drupes.</title>
        <authorList>
            <person name="Conti Taguali S."/>
            <person name="Riolo M."/>
            <person name="La Spada F."/>
            <person name="Cacciola S.O."/>
            <person name="Dionisio G."/>
        </authorList>
    </citation>
    <scope>NUCLEOTIDE SEQUENCE [LARGE SCALE GENOMIC DNA]</scope>
    <source>
        <strain evidence="4 5">VK10A</strain>
    </source>
</reference>
<sequence>MSLAIRFAEEGSFSSRACDVSLPDAPDVSPSKAFFRWSRVVRQKLGSNANKPVKIDTLLVATPGAAQEFVQQLTTAWTRVGTLVTSDQSILPCKLSEDAPATAVILSKKGINVCEESNTLALLVGAGIPVEATWSWLNKLMQHVDAQDVVCLDSQLSTIYADQYAEVGARLRLLASSSVSEQVKAETPVRPLEVPQFLTGIPAALLTHGELRQRPVRVFVSLRDVSTTSVDVMRSFLPLSASALEALERPMFFQPRKTKHGDGLPNVLYT</sequence>
<dbReference type="Proteomes" id="UP001632037">
    <property type="component" value="Unassembled WGS sequence"/>
</dbReference>
<evidence type="ECO:0000256" key="2">
    <source>
        <dbReference type="ARBA" id="ARBA00019180"/>
    </source>
</evidence>
<comment type="similarity">
    <text evidence="1">Belongs to the PSMG1 family.</text>
</comment>
<dbReference type="PANTHER" id="PTHR15069">
    <property type="entry name" value="PROTEASOME ASSEMBLY CHAPERONE 1"/>
    <property type="match status" value="1"/>
</dbReference>
<dbReference type="PANTHER" id="PTHR15069:SF1">
    <property type="entry name" value="PROTEASOME ASSEMBLY CHAPERONE 1"/>
    <property type="match status" value="1"/>
</dbReference>
<accession>A0ABD3F131</accession>
<proteinExistence type="inferred from homology"/>
<evidence type="ECO:0000256" key="1">
    <source>
        <dbReference type="ARBA" id="ARBA00005261"/>
    </source>
</evidence>
<dbReference type="AlphaFoldDB" id="A0ABD3F131"/>
<gene>
    <name evidence="4" type="ORF">V7S43_015748</name>
</gene>
<keyword evidence="3" id="KW-0143">Chaperone</keyword>
<name>A0ABD3F131_9STRA</name>
<evidence type="ECO:0000313" key="5">
    <source>
        <dbReference type="Proteomes" id="UP001632037"/>
    </source>
</evidence>
<organism evidence="4 5">
    <name type="scientific">Phytophthora oleae</name>
    <dbReference type="NCBI Taxonomy" id="2107226"/>
    <lineage>
        <taxon>Eukaryota</taxon>
        <taxon>Sar</taxon>
        <taxon>Stramenopiles</taxon>
        <taxon>Oomycota</taxon>
        <taxon>Peronosporomycetes</taxon>
        <taxon>Peronosporales</taxon>
        <taxon>Peronosporaceae</taxon>
        <taxon>Phytophthora</taxon>
    </lineage>
</organism>
<evidence type="ECO:0000256" key="3">
    <source>
        <dbReference type="ARBA" id="ARBA00023186"/>
    </source>
</evidence>
<dbReference type="EMBL" id="JBIMZQ010000048">
    <property type="protein sequence ID" value="KAL3659169.1"/>
    <property type="molecule type" value="Genomic_DNA"/>
</dbReference>
<dbReference type="InterPro" id="IPR016565">
    <property type="entry name" value="Proteasome_assmbl_chp_1"/>
</dbReference>